<accession>A0A5K3G3C4</accession>
<evidence type="ECO:0000313" key="2">
    <source>
        <dbReference type="WBParaSite" id="MCU_013590-RA"/>
    </source>
</evidence>
<reference evidence="2" key="1">
    <citation type="submission" date="2019-11" db="UniProtKB">
        <authorList>
            <consortium name="WormBaseParasite"/>
        </authorList>
    </citation>
    <scope>IDENTIFICATION</scope>
</reference>
<keyword evidence="1" id="KW-1133">Transmembrane helix</keyword>
<keyword evidence="1" id="KW-0812">Transmembrane</keyword>
<feature type="transmembrane region" description="Helical" evidence="1">
    <location>
        <begin position="114"/>
        <end position="140"/>
    </location>
</feature>
<proteinExistence type="predicted"/>
<protein>
    <submittedName>
        <fullName evidence="2">ORM1-like protein 2</fullName>
    </submittedName>
</protein>
<keyword evidence="1" id="KW-0472">Membrane</keyword>
<name>A0A5K3G3C4_MESCO</name>
<dbReference type="AlphaFoldDB" id="A0A5K3G3C4"/>
<organism evidence="2">
    <name type="scientific">Mesocestoides corti</name>
    <name type="common">Flatworm</name>
    <dbReference type="NCBI Taxonomy" id="53468"/>
    <lineage>
        <taxon>Eukaryota</taxon>
        <taxon>Metazoa</taxon>
        <taxon>Spiralia</taxon>
        <taxon>Lophotrochozoa</taxon>
        <taxon>Platyhelminthes</taxon>
        <taxon>Cestoda</taxon>
        <taxon>Eucestoda</taxon>
        <taxon>Cyclophyllidea</taxon>
        <taxon>Mesocestoididae</taxon>
        <taxon>Mesocestoides</taxon>
    </lineage>
</organism>
<sequence length="167" mass="19160">WYNRPGFIDHSQARTKRQVPSILVSTLAEPLILHHFSNVSVSGWLPIFLACHLNENRRDLLRPAWYNMSAPLHVTTIEYPSHNRKKTGTTKQALLTNHRPGTHVRRLPSESTTLASLLIIYCTSVVSFSGWLPIFLACHLNENRRDLLRPAWYNMSAPLHVTTLHHV</sequence>
<dbReference type="WBParaSite" id="MCU_013590-RA">
    <property type="protein sequence ID" value="MCU_013590-RA"/>
    <property type="gene ID" value="MCU_013590"/>
</dbReference>
<evidence type="ECO:0000256" key="1">
    <source>
        <dbReference type="SAM" id="Phobius"/>
    </source>
</evidence>